<dbReference type="GO" id="GO:0001181">
    <property type="term" value="F:RNA polymerase I general transcription initiation factor activity"/>
    <property type="evidence" value="ECO:0007669"/>
    <property type="project" value="InterPro"/>
</dbReference>
<dbReference type="HOGENOM" id="CLU_027162_1_1_1"/>
<dbReference type="PANTHER" id="PTHR28244">
    <property type="entry name" value="RNA POLYMERASE I-SPECIFIC TRANSCRIPTION INITIATION FACTOR RRN11"/>
    <property type="match status" value="1"/>
</dbReference>
<keyword evidence="3" id="KW-1185">Reference proteome</keyword>
<dbReference type="GO" id="GO:0017025">
    <property type="term" value="F:TBP-class protein binding"/>
    <property type="evidence" value="ECO:0007669"/>
    <property type="project" value="TreeGrafter"/>
</dbReference>
<name>M3CJ21_SPHMS</name>
<feature type="compositionally biased region" description="Acidic residues" evidence="1">
    <location>
        <begin position="35"/>
        <end position="52"/>
    </location>
</feature>
<dbReference type="GO" id="GO:0042790">
    <property type="term" value="P:nucleolar large rRNA transcription by RNA polymerase I"/>
    <property type="evidence" value="ECO:0007669"/>
    <property type="project" value="TreeGrafter"/>
</dbReference>
<dbReference type="GeneID" id="27899127"/>
<dbReference type="PANTHER" id="PTHR28244:SF1">
    <property type="entry name" value="RNA POLYMERASE I-SPECIFIC TRANSCRIPTION INITIATION FACTOR RRN11"/>
    <property type="match status" value="1"/>
</dbReference>
<sequence>MASFAPVYRLSNSQRSILSRERQRGRKRKRGQDADHDDDDDDDEKSEAEAEDGSPKSDDEQPDKAEQPPRVLHPVNQKDPYNVAGWSREIPLPGRNFPHAAFSETVVEKRNVEEDLAQLNPPIYLLKKSPDDPAGSLRGRHLDNLTAILHRCMLRQDWKRATRAWGLILRTEIAGDGPDIRKHGRWMIGAELLMRKEQTYENSVAGSDDSESHRSVVIPDSNFQLAREYYGRLVLQHPQLQGTHYSRISAWAIHPTLLNIWIFEVQERSRRARQQLVASLDSMEAAEYSDVHSERSDNSEHQQALCQIRSRELQEASPIVQKLEELLSNPPYDTSAELLELRGMVSLWLADLHKALARMKDDSHVEKEDEDDEPGESQPFQIRHQMQAQMEHAKAKETFQKAMNAGANLSLENLAFLEGESSRLDDVEDE</sequence>
<feature type="region of interest" description="Disordered" evidence="1">
    <location>
        <begin position="361"/>
        <end position="380"/>
    </location>
</feature>
<feature type="compositionally biased region" description="Basic and acidic residues" evidence="1">
    <location>
        <begin position="53"/>
        <end position="67"/>
    </location>
</feature>
<dbReference type="STRING" id="692275.M3CJ21"/>
<dbReference type="InterPro" id="IPR053029">
    <property type="entry name" value="RNA_pol_I-specific_init_factor"/>
</dbReference>
<dbReference type="Pfam" id="PF04090">
    <property type="entry name" value="Rrn11"/>
    <property type="match status" value="1"/>
</dbReference>
<gene>
    <name evidence="2" type="ORF">SEPMUDRAFT_125485</name>
</gene>
<evidence type="ECO:0000313" key="3">
    <source>
        <dbReference type="Proteomes" id="UP000016931"/>
    </source>
</evidence>
<dbReference type="GO" id="GO:0001164">
    <property type="term" value="F:RNA polymerase I core promoter sequence-specific DNA binding"/>
    <property type="evidence" value="ECO:0007669"/>
    <property type="project" value="InterPro"/>
</dbReference>
<evidence type="ECO:0000256" key="1">
    <source>
        <dbReference type="SAM" id="MobiDB-lite"/>
    </source>
</evidence>
<dbReference type="OMA" id="AMFNIWI"/>
<dbReference type="RefSeq" id="XP_016761919.1">
    <property type="nucleotide sequence ID" value="XM_016901990.1"/>
</dbReference>
<dbReference type="InterPro" id="IPR007224">
    <property type="entry name" value="TIF_Rrn11"/>
</dbReference>
<dbReference type="GO" id="GO:0070860">
    <property type="term" value="C:RNA polymerase I core factor complex"/>
    <property type="evidence" value="ECO:0007669"/>
    <property type="project" value="TreeGrafter"/>
</dbReference>
<dbReference type="OrthoDB" id="2159786at2759"/>
<reference evidence="2 3" key="1">
    <citation type="journal article" date="2012" name="PLoS Pathog.">
        <title>Diverse lifestyles and strategies of plant pathogenesis encoded in the genomes of eighteen Dothideomycetes fungi.</title>
        <authorList>
            <person name="Ohm R.A."/>
            <person name="Feau N."/>
            <person name="Henrissat B."/>
            <person name="Schoch C.L."/>
            <person name="Horwitz B.A."/>
            <person name="Barry K.W."/>
            <person name="Condon B.J."/>
            <person name="Copeland A.C."/>
            <person name="Dhillon B."/>
            <person name="Glaser F."/>
            <person name="Hesse C.N."/>
            <person name="Kosti I."/>
            <person name="LaButti K."/>
            <person name="Lindquist E.A."/>
            <person name="Lucas S."/>
            <person name="Salamov A.A."/>
            <person name="Bradshaw R.E."/>
            <person name="Ciuffetti L."/>
            <person name="Hamelin R.C."/>
            <person name="Kema G.H.J."/>
            <person name="Lawrence C."/>
            <person name="Scott J.A."/>
            <person name="Spatafora J.W."/>
            <person name="Turgeon B.G."/>
            <person name="de Wit P.J.G.M."/>
            <person name="Zhong S."/>
            <person name="Goodwin S.B."/>
            <person name="Grigoriev I.V."/>
        </authorList>
    </citation>
    <scope>NUCLEOTIDE SEQUENCE [LARGE SCALE GENOMIC DNA]</scope>
    <source>
        <strain evidence="2 3">SO2202</strain>
    </source>
</reference>
<evidence type="ECO:0000313" key="2">
    <source>
        <dbReference type="EMBL" id="EMF13798.1"/>
    </source>
</evidence>
<dbReference type="Proteomes" id="UP000016931">
    <property type="component" value="Unassembled WGS sequence"/>
</dbReference>
<protein>
    <submittedName>
        <fullName evidence="2">Uncharacterized protein</fullName>
    </submittedName>
</protein>
<dbReference type="EMBL" id="KB456263">
    <property type="protein sequence ID" value="EMF13798.1"/>
    <property type="molecule type" value="Genomic_DNA"/>
</dbReference>
<accession>M3CJ21</accession>
<feature type="region of interest" description="Disordered" evidence="1">
    <location>
        <begin position="1"/>
        <end position="87"/>
    </location>
</feature>
<proteinExistence type="predicted"/>
<dbReference type="eggNOG" id="ENOG502SC4N">
    <property type="taxonomic scope" value="Eukaryota"/>
</dbReference>
<dbReference type="AlphaFoldDB" id="M3CJ21"/>
<organism evidence="2 3">
    <name type="scientific">Sphaerulina musiva (strain SO2202)</name>
    <name type="common">Poplar stem canker fungus</name>
    <name type="synonym">Septoria musiva</name>
    <dbReference type="NCBI Taxonomy" id="692275"/>
    <lineage>
        <taxon>Eukaryota</taxon>
        <taxon>Fungi</taxon>
        <taxon>Dikarya</taxon>
        <taxon>Ascomycota</taxon>
        <taxon>Pezizomycotina</taxon>
        <taxon>Dothideomycetes</taxon>
        <taxon>Dothideomycetidae</taxon>
        <taxon>Mycosphaerellales</taxon>
        <taxon>Mycosphaerellaceae</taxon>
        <taxon>Sphaerulina</taxon>
    </lineage>
</organism>